<feature type="signal peptide" evidence="10">
    <location>
        <begin position="1"/>
        <end position="20"/>
    </location>
</feature>
<proteinExistence type="inferred from homology"/>
<feature type="domain" description="X8" evidence="12">
    <location>
        <begin position="389"/>
        <end position="492"/>
    </location>
</feature>
<dbReference type="EMBL" id="JARJCW010000023">
    <property type="protein sequence ID" value="KAJ7212539.1"/>
    <property type="molecule type" value="Genomic_DNA"/>
</dbReference>
<comment type="caution">
    <text evidence="13">The sequence shown here is derived from an EMBL/GenBank/DDBJ whole genome shotgun (WGS) entry which is preliminary data.</text>
</comment>
<evidence type="ECO:0000313" key="13">
    <source>
        <dbReference type="EMBL" id="KAJ7212539.1"/>
    </source>
</evidence>
<evidence type="ECO:0000256" key="8">
    <source>
        <dbReference type="ARBA" id="ARBA00023180"/>
    </source>
</evidence>
<evidence type="ECO:0000256" key="5">
    <source>
        <dbReference type="ARBA" id="ARBA00022729"/>
    </source>
</evidence>
<dbReference type="GO" id="GO:0071970">
    <property type="term" value="P:fungal-type cell wall (1-&gt;3)-beta-D-glucan biosynthetic process"/>
    <property type="evidence" value="ECO:0007669"/>
    <property type="project" value="TreeGrafter"/>
</dbReference>
<evidence type="ECO:0000256" key="9">
    <source>
        <dbReference type="ARBA" id="ARBA00023288"/>
    </source>
</evidence>
<keyword evidence="5 10" id="KW-0732">Signal</keyword>
<keyword evidence="14" id="KW-1185">Reference proteome</keyword>
<evidence type="ECO:0000256" key="2">
    <source>
        <dbReference type="ARBA" id="ARBA00004589"/>
    </source>
</evidence>
<sequence length="563" mass="56987">MKFRAAAAALLAIAAPAAHALLKVTRTGRYLYTADGNRFYIKGIAYQTQGIVISGPNNPLGQPSTFVDNLADSAGCARDLPNLAKLGVNTIRAYSADSTLNHDSCMSALSGAGIYVILDLTLPLNGSIDTTQPTWSTNLLDQYIQTINVFSKYDNVLAFNVGNEVLTADATNAAPFIKAAARDTKAYLASINSSALVGYADIDGASNFRDAVANYLSCDPSGGNSGSTSIDLFGLNNYAWCGNASSTTYDPLNSEFQNYNVAAYFSEYGSENCSPGTRPWTEVGTLFASPMTDIWSGGIAFSYFPAASAGHQFGMATLSSDNKTATTNADFDNLVAQYQNVTFVNTPAQASAPSATFGACPTEGASLAASTALPPTPNEAACACVLSKLSCVFKPSTSDFTAVVGTLTGDVCGLLAGVNGTCSDISTNGTTGMYGGMAGCDPTIRLSYAFSEYYELTQRQATSCDFAGNATVIPSAAAASVVPSAALATCATSSTAVFTPTAPAGAPPAASGSGGGSSGGSGASGSSGGGKGSGAVPLVGSNVLVSVLAAVGCALGGMAWTLA</sequence>
<dbReference type="InterPro" id="IPR004886">
    <property type="entry name" value="Glucanosyltransferase"/>
</dbReference>
<dbReference type="Gene3D" id="1.20.58.1040">
    <property type="match status" value="1"/>
</dbReference>
<dbReference type="EC" id="2.4.1.-" evidence="10"/>
<keyword evidence="9 10" id="KW-0449">Lipoprotein</keyword>
<keyword evidence="8" id="KW-0325">Glycoprotein</keyword>
<dbReference type="GO" id="GO:0042124">
    <property type="term" value="F:1,3-beta-glucanosyltransferase activity"/>
    <property type="evidence" value="ECO:0007669"/>
    <property type="project" value="TreeGrafter"/>
</dbReference>
<name>A0AAD6YIJ7_9AGAR</name>
<evidence type="ECO:0000256" key="4">
    <source>
        <dbReference type="ARBA" id="ARBA00022622"/>
    </source>
</evidence>
<evidence type="ECO:0000256" key="10">
    <source>
        <dbReference type="RuleBase" id="RU361209"/>
    </source>
</evidence>
<keyword evidence="10" id="KW-0808">Transferase</keyword>
<feature type="compositionally biased region" description="Low complexity" evidence="11">
    <location>
        <begin position="502"/>
        <end position="511"/>
    </location>
</feature>
<feature type="chain" id="PRO_5041782983" description="1,3-beta-glucanosyltransferase" evidence="10">
    <location>
        <begin position="21"/>
        <end position="563"/>
    </location>
</feature>
<organism evidence="13 14">
    <name type="scientific">Mycena pura</name>
    <dbReference type="NCBI Taxonomy" id="153505"/>
    <lineage>
        <taxon>Eukaryota</taxon>
        <taxon>Fungi</taxon>
        <taxon>Dikarya</taxon>
        <taxon>Basidiomycota</taxon>
        <taxon>Agaricomycotina</taxon>
        <taxon>Agaricomycetes</taxon>
        <taxon>Agaricomycetidae</taxon>
        <taxon>Agaricales</taxon>
        <taxon>Marasmiineae</taxon>
        <taxon>Mycenaceae</taxon>
        <taxon>Mycena</taxon>
    </lineage>
</organism>
<dbReference type="GO" id="GO:0031505">
    <property type="term" value="P:fungal-type cell wall organization"/>
    <property type="evidence" value="ECO:0007669"/>
    <property type="project" value="TreeGrafter"/>
</dbReference>
<comment type="subcellular location">
    <subcellularLocation>
        <location evidence="1">Cell envelope</location>
    </subcellularLocation>
    <subcellularLocation>
        <location evidence="10">Cell membrane</location>
        <topology evidence="10">Lipid-anchor</topology>
        <topology evidence="10">GPI-anchor</topology>
    </subcellularLocation>
    <subcellularLocation>
        <location evidence="2">Membrane</location>
        <topology evidence="2">Lipid-anchor</topology>
        <topology evidence="2">GPI-anchor</topology>
    </subcellularLocation>
</comment>
<dbReference type="Pfam" id="PF07983">
    <property type="entry name" value="X8"/>
    <property type="match status" value="1"/>
</dbReference>
<dbReference type="SMART" id="SM00768">
    <property type="entry name" value="X8"/>
    <property type="match status" value="1"/>
</dbReference>
<dbReference type="PANTHER" id="PTHR31468:SF2">
    <property type="entry name" value="1,3-BETA-GLUCANOSYLTRANSFERASE GAS1"/>
    <property type="match status" value="1"/>
</dbReference>
<evidence type="ECO:0000256" key="1">
    <source>
        <dbReference type="ARBA" id="ARBA00004196"/>
    </source>
</evidence>
<dbReference type="GO" id="GO:0098552">
    <property type="term" value="C:side of membrane"/>
    <property type="evidence" value="ECO:0007669"/>
    <property type="project" value="UniProtKB-KW"/>
</dbReference>
<dbReference type="Gene3D" id="3.20.20.80">
    <property type="entry name" value="Glycosidases"/>
    <property type="match status" value="1"/>
</dbReference>
<dbReference type="Pfam" id="PF03198">
    <property type="entry name" value="Glyco_hydro_72"/>
    <property type="match status" value="1"/>
</dbReference>
<reference evidence="13" key="1">
    <citation type="submission" date="2023-03" db="EMBL/GenBank/DDBJ databases">
        <title>Massive genome expansion in bonnet fungi (Mycena s.s.) driven by repeated elements and novel gene families across ecological guilds.</title>
        <authorList>
            <consortium name="Lawrence Berkeley National Laboratory"/>
            <person name="Harder C.B."/>
            <person name="Miyauchi S."/>
            <person name="Viragh M."/>
            <person name="Kuo A."/>
            <person name="Thoen E."/>
            <person name="Andreopoulos B."/>
            <person name="Lu D."/>
            <person name="Skrede I."/>
            <person name="Drula E."/>
            <person name="Henrissat B."/>
            <person name="Morin E."/>
            <person name="Kohler A."/>
            <person name="Barry K."/>
            <person name="LaButti K."/>
            <person name="Morin E."/>
            <person name="Salamov A."/>
            <person name="Lipzen A."/>
            <person name="Mereny Z."/>
            <person name="Hegedus B."/>
            <person name="Baldrian P."/>
            <person name="Stursova M."/>
            <person name="Weitz H."/>
            <person name="Taylor A."/>
            <person name="Grigoriev I.V."/>
            <person name="Nagy L.G."/>
            <person name="Martin F."/>
            <person name="Kauserud H."/>
        </authorList>
    </citation>
    <scope>NUCLEOTIDE SEQUENCE</scope>
    <source>
        <strain evidence="13">9144</strain>
    </source>
</reference>
<keyword evidence="6 10" id="KW-0472">Membrane</keyword>
<dbReference type="PANTHER" id="PTHR31468">
    <property type="entry name" value="1,3-BETA-GLUCANOSYLTRANSFERASE GAS1"/>
    <property type="match status" value="1"/>
</dbReference>
<evidence type="ECO:0000256" key="7">
    <source>
        <dbReference type="ARBA" id="ARBA00023157"/>
    </source>
</evidence>
<evidence type="ECO:0000256" key="3">
    <source>
        <dbReference type="ARBA" id="ARBA00007528"/>
    </source>
</evidence>
<dbReference type="SUPFAM" id="SSF51445">
    <property type="entry name" value="(Trans)glycosidases"/>
    <property type="match status" value="1"/>
</dbReference>
<gene>
    <name evidence="13" type="ORF">GGX14DRAFT_446646</name>
</gene>
<accession>A0AAD6YIJ7</accession>
<evidence type="ECO:0000259" key="12">
    <source>
        <dbReference type="SMART" id="SM00768"/>
    </source>
</evidence>
<protein>
    <recommendedName>
        <fullName evidence="10">1,3-beta-glucanosyltransferase</fullName>
        <ecNumber evidence="10">2.4.1.-</ecNumber>
    </recommendedName>
</protein>
<dbReference type="InterPro" id="IPR017853">
    <property type="entry name" value="GH"/>
</dbReference>
<feature type="region of interest" description="Disordered" evidence="11">
    <location>
        <begin position="502"/>
        <end position="528"/>
    </location>
</feature>
<comment type="similarity">
    <text evidence="3 10">Belongs to the glycosyl hydrolase 72 family.</text>
</comment>
<dbReference type="AlphaFoldDB" id="A0AAD6YIJ7"/>
<evidence type="ECO:0000256" key="11">
    <source>
        <dbReference type="SAM" id="MobiDB-lite"/>
    </source>
</evidence>
<keyword evidence="4 10" id="KW-0336">GPI-anchor</keyword>
<dbReference type="Proteomes" id="UP001219525">
    <property type="component" value="Unassembled WGS sequence"/>
</dbReference>
<evidence type="ECO:0000313" key="14">
    <source>
        <dbReference type="Proteomes" id="UP001219525"/>
    </source>
</evidence>
<feature type="compositionally biased region" description="Gly residues" evidence="11">
    <location>
        <begin position="512"/>
        <end position="528"/>
    </location>
</feature>
<dbReference type="GO" id="GO:0005886">
    <property type="term" value="C:plasma membrane"/>
    <property type="evidence" value="ECO:0007669"/>
    <property type="project" value="UniProtKB-SubCell"/>
</dbReference>
<dbReference type="InterPro" id="IPR012946">
    <property type="entry name" value="X8"/>
</dbReference>
<evidence type="ECO:0000256" key="6">
    <source>
        <dbReference type="ARBA" id="ARBA00023136"/>
    </source>
</evidence>
<comment type="function">
    <text evidence="10">Splits internally a 1,3-beta-glucan molecule and transfers the newly generated reducing end (the donor) to the non-reducing end of another 1,3-beta-glucan molecule (the acceptor) forming a 1,3-beta linkage, resulting in the elongation of 1,3-beta-glucan chains in the cell wall.</text>
</comment>
<keyword evidence="7" id="KW-1015">Disulfide bond</keyword>